<dbReference type="SUPFAM" id="SSF48452">
    <property type="entry name" value="TPR-like"/>
    <property type="match status" value="1"/>
</dbReference>
<dbReference type="PROSITE" id="PS51257">
    <property type="entry name" value="PROKAR_LIPOPROTEIN"/>
    <property type="match status" value="1"/>
</dbReference>
<dbReference type="Pfam" id="PF14322">
    <property type="entry name" value="SusD-like_3"/>
    <property type="match status" value="1"/>
</dbReference>
<feature type="domain" description="RagB/SusD" evidence="7">
    <location>
        <begin position="285"/>
        <end position="530"/>
    </location>
</feature>
<protein>
    <recommendedName>
        <fullName evidence="11">RagB/SusD family nutrient uptake outer membrane protein</fullName>
    </recommendedName>
</protein>
<dbReference type="EMBL" id="CP010777">
    <property type="protein sequence ID" value="AKQ46396.1"/>
    <property type="molecule type" value="Genomic_DNA"/>
</dbReference>
<feature type="domain" description="SusD-like N-terminal" evidence="8">
    <location>
        <begin position="30"/>
        <end position="231"/>
    </location>
</feature>
<dbReference type="InterPro" id="IPR012944">
    <property type="entry name" value="SusD_RagB_dom"/>
</dbReference>
<dbReference type="InterPro" id="IPR011990">
    <property type="entry name" value="TPR-like_helical_dom_sf"/>
</dbReference>
<keyword evidence="10" id="KW-1185">Reference proteome</keyword>
<reference evidence="9 10" key="1">
    <citation type="submission" date="2015-01" db="EMBL/GenBank/DDBJ databases">
        <title>Rufibacter sp./DG31D/ whole genome sequencing.</title>
        <authorList>
            <person name="Kim M.K."/>
            <person name="Srinivasan S."/>
            <person name="Lee J.-J."/>
        </authorList>
    </citation>
    <scope>NUCLEOTIDE SEQUENCE [LARGE SCALE GENOMIC DNA]</scope>
    <source>
        <strain evidence="9 10">DG31D</strain>
    </source>
</reference>
<evidence type="ECO:0000313" key="10">
    <source>
        <dbReference type="Proteomes" id="UP000036458"/>
    </source>
</evidence>
<evidence type="ECO:0000313" key="9">
    <source>
        <dbReference type="EMBL" id="AKQ46396.1"/>
    </source>
</evidence>
<dbReference type="InterPro" id="IPR033985">
    <property type="entry name" value="SusD-like_N"/>
</dbReference>
<feature type="signal peptide" evidence="6">
    <location>
        <begin position="1"/>
        <end position="26"/>
    </location>
</feature>
<evidence type="ECO:0000256" key="6">
    <source>
        <dbReference type="SAM" id="SignalP"/>
    </source>
</evidence>
<dbReference type="PATRIC" id="fig|1379910.4.peg.2912"/>
<keyword evidence="3 6" id="KW-0732">Signal</keyword>
<evidence type="ECO:0000256" key="5">
    <source>
        <dbReference type="ARBA" id="ARBA00023237"/>
    </source>
</evidence>
<evidence type="ECO:0000259" key="7">
    <source>
        <dbReference type="Pfam" id="PF07980"/>
    </source>
</evidence>
<accession>A0A0H4W7H8</accession>
<dbReference type="OrthoDB" id="9792139at2"/>
<proteinExistence type="inferred from homology"/>
<comment type="similarity">
    <text evidence="2">Belongs to the SusD family.</text>
</comment>
<evidence type="ECO:0000256" key="4">
    <source>
        <dbReference type="ARBA" id="ARBA00023136"/>
    </source>
</evidence>
<dbReference type="STRING" id="1379910.TH63_13405"/>
<name>A0A0H4W7H8_9BACT</name>
<dbReference type="KEGG" id="ruf:TH63_13405"/>
<comment type="subcellular location">
    <subcellularLocation>
        <location evidence="1">Cell outer membrane</location>
    </subcellularLocation>
</comment>
<organism evidence="9 10">
    <name type="scientific">Rufibacter radiotolerans</name>
    <dbReference type="NCBI Taxonomy" id="1379910"/>
    <lineage>
        <taxon>Bacteria</taxon>
        <taxon>Pseudomonadati</taxon>
        <taxon>Bacteroidota</taxon>
        <taxon>Cytophagia</taxon>
        <taxon>Cytophagales</taxon>
        <taxon>Hymenobacteraceae</taxon>
        <taxon>Rufibacter</taxon>
    </lineage>
</organism>
<dbReference type="Gene3D" id="1.25.40.390">
    <property type="match status" value="1"/>
</dbReference>
<evidence type="ECO:0000259" key="8">
    <source>
        <dbReference type="Pfam" id="PF14322"/>
    </source>
</evidence>
<evidence type="ECO:0008006" key="11">
    <source>
        <dbReference type="Google" id="ProtNLM"/>
    </source>
</evidence>
<keyword evidence="5" id="KW-0998">Cell outer membrane</keyword>
<dbReference type="AlphaFoldDB" id="A0A0H4W7H8"/>
<feature type="chain" id="PRO_5005212592" description="RagB/SusD family nutrient uptake outer membrane protein" evidence="6">
    <location>
        <begin position="27"/>
        <end position="530"/>
    </location>
</feature>
<dbReference type="Pfam" id="PF07980">
    <property type="entry name" value="SusD_RagB"/>
    <property type="match status" value="1"/>
</dbReference>
<gene>
    <name evidence="9" type="ORF">TH63_13405</name>
</gene>
<dbReference type="GO" id="GO:0009279">
    <property type="term" value="C:cell outer membrane"/>
    <property type="evidence" value="ECO:0007669"/>
    <property type="project" value="UniProtKB-SubCell"/>
</dbReference>
<evidence type="ECO:0000256" key="2">
    <source>
        <dbReference type="ARBA" id="ARBA00006275"/>
    </source>
</evidence>
<dbReference type="CDD" id="cd08977">
    <property type="entry name" value="SusD"/>
    <property type="match status" value="1"/>
</dbReference>
<dbReference type="Proteomes" id="UP000036458">
    <property type="component" value="Chromosome"/>
</dbReference>
<evidence type="ECO:0000256" key="1">
    <source>
        <dbReference type="ARBA" id="ARBA00004442"/>
    </source>
</evidence>
<evidence type="ECO:0000256" key="3">
    <source>
        <dbReference type="ARBA" id="ARBA00022729"/>
    </source>
</evidence>
<keyword evidence="4" id="KW-0472">Membrane</keyword>
<sequence>MTSPMKNIAKKTSTLFLSALLLGASAGCEDFLDRSPLDTRTEDNFYRTQADATEALIGVYDVLQWNTVIGFHPTPLVLDILSDDAYSAGQASSEPNLLQMDRHQILTTNGEVQGLWKKHYIGISRANTLLQRIQGINAPEDFKKRTIAEAKFLRAHFYLDLVRFFENVPLILAPQAPSEYNQPQATPKAVYDQIALDLTEAMADLPASNLRQSTGRATKWAAKALLAKTYLFYKGVYNQDLQAGSTAVTAQVALQHLNDIITTSGHDLLPNYADNFTRANEFSVEAVWEISYSDENPWYDWGYIQGGEGNMQPQQQGPRIKNPATENYLAGWSTATPTQELYDAFEANDPRRDATILAETELAGGKANLNIGYQHTGYFSQKYTTSKEYAPAAGQLELNWGNNYRAIRFSDVLLMAAELRLSTGGDAQTLLNRVRSRVGLPEKPATLANIFQERRVELALEGHRYWDLLRRGTAVANAAITVNRTTLPANYEGAVSDFKIQFNSARKGFLPIPQSELDLSAGTLKPNAGY</sequence>